<gene>
    <name evidence="3" type="ORF">D2V04_01505</name>
    <name evidence="2" type="ORF">D2V04_17620</name>
</gene>
<dbReference type="Pfam" id="PF01381">
    <property type="entry name" value="HTH_3"/>
    <property type="match status" value="1"/>
</dbReference>
<dbReference type="GO" id="GO:0003677">
    <property type="term" value="F:DNA binding"/>
    <property type="evidence" value="ECO:0007669"/>
    <property type="project" value="InterPro"/>
</dbReference>
<evidence type="ECO:0000313" key="4">
    <source>
        <dbReference type="Proteomes" id="UP000285092"/>
    </source>
</evidence>
<feature type="domain" description="HTH cro/C1-type" evidence="1">
    <location>
        <begin position="58"/>
        <end position="112"/>
    </location>
</feature>
<reference evidence="3 4" key="1">
    <citation type="submission" date="2018-08" db="EMBL/GenBank/DDBJ databases">
        <title>Altererythrobacter sp.Ery1 and Ery12, the genome sequencing of novel strains in genus Alterythrobacter.</title>
        <authorList>
            <person name="Cheng H."/>
            <person name="Wu Y.-H."/>
            <person name="Fang C."/>
            <person name="Xu X.-W."/>
        </authorList>
    </citation>
    <scope>NUCLEOTIDE SEQUENCE [LARGE SCALE GENOMIC DNA]</scope>
    <source>
        <strain evidence="3 4">Ery1</strain>
    </source>
</reference>
<dbReference type="SMART" id="SM00530">
    <property type="entry name" value="HTH_XRE"/>
    <property type="match status" value="1"/>
</dbReference>
<comment type="caution">
    <text evidence="3">The sequence shown here is derived from an EMBL/GenBank/DDBJ whole genome shotgun (WGS) entry which is preliminary data.</text>
</comment>
<keyword evidence="4" id="KW-1185">Reference proteome</keyword>
<dbReference type="AlphaFoldDB" id="A0A418NLH4"/>
<dbReference type="InterPro" id="IPR010982">
    <property type="entry name" value="Lambda_DNA-bd_dom_sf"/>
</dbReference>
<dbReference type="InterPro" id="IPR001387">
    <property type="entry name" value="Cro/C1-type_HTH"/>
</dbReference>
<dbReference type="Proteomes" id="UP000285092">
    <property type="component" value="Unassembled WGS sequence"/>
</dbReference>
<accession>A0A418NLH4</accession>
<proteinExistence type="predicted"/>
<evidence type="ECO:0000259" key="1">
    <source>
        <dbReference type="PROSITE" id="PS50943"/>
    </source>
</evidence>
<evidence type="ECO:0000313" key="3">
    <source>
        <dbReference type="EMBL" id="RIV80689.1"/>
    </source>
</evidence>
<dbReference type="Gene3D" id="1.10.260.40">
    <property type="entry name" value="lambda repressor-like DNA-binding domains"/>
    <property type="match status" value="1"/>
</dbReference>
<dbReference type="EMBL" id="QXFK01000008">
    <property type="protein sequence ID" value="RIV80689.1"/>
    <property type="molecule type" value="Genomic_DNA"/>
</dbReference>
<dbReference type="PROSITE" id="PS50943">
    <property type="entry name" value="HTH_CROC1"/>
    <property type="match status" value="1"/>
</dbReference>
<organism evidence="3 4">
    <name type="scientific">Pelagerythrobacter aerophilus</name>
    <dbReference type="NCBI Taxonomy" id="2306995"/>
    <lineage>
        <taxon>Bacteria</taxon>
        <taxon>Pseudomonadati</taxon>
        <taxon>Pseudomonadota</taxon>
        <taxon>Alphaproteobacteria</taxon>
        <taxon>Sphingomonadales</taxon>
        <taxon>Erythrobacteraceae</taxon>
        <taxon>Pelagerythrobacter</taxon>
    </lineage>
</organism>
<name>A0A418NLH4_9SPHN</name>
<sequence>MMDTVTIDRAEYDRLTEAVNELEDLRAYDRAMARLEAGEDELIPAEAAARLLSGESPVRVYRELRGLTQQQLSDASNVNRVQIADIEVGRKQGSISTVKRLAEALNVAVDDLV</sequence>
<evidence type="ECO:0000313" key="2">
    <source>
        <dbReference type="EMBL" id="RIV76056.1"/>
    </source>
</evidence>
<dbReference type="EMBL" id="QXFK01000019">
    <property type="protein sequence ID" value="RIV76056.1"/>
    <property type="molecule type" value="Genomic_DNA"/>
</dbReference>
<dbReference type="OrthoDB" id="7427805at2"/>
<dbReference type="CDD" id="cd00093">
    <property type="entry name" value="HTH_XRE"/>
    <property type="match status" value="1"/>
</dbReference>
<dbReference type="SUPFAM" id="SSF47413">
    <property type="entry name" value="lambda repressor-like DNA-binding domains"/>
    <property type="match status" value="1"/>
</dbReference>
<protein>
    <submittedName>
        <fullName evidence="3">XRE family transcriptional regulator</fullName>
    </submittedName>
</protein>